<comment type="caution">
    <text evidence="2">The sequence shown here is derived from an EMBL/GenBank/DDBJ whole genome shotgun (WGS) entry which is preliminary data.</text>
</comment>
<keyword evidence="1" id="KW-0732">Signal</keyword>
<dbReference type="PROSITE" id="PS51257">
    <property type="entry name" value="PROKAR_LIPOPROTEIN"/>
    <property type="match status" value="1"/>
</dbReference>
<proteinExistence type="predicted"/>
<dbReference type="EMBL" id="CAQJ01000016">
    <property type="protein sequence ID" value="CCQ89607.1"/>
    <property type="molecule type" value="Genomic_DNA"/>
</dbReference>
<dbReference type="RefSeq" id="WP_005006237.1">
    <property type="nucleotide sequence ID" value="NZ_HG422173.1"/>
</dbReference>
<sequence length="278" mass="31442">MKKLTLMWVLLLVLASACGETQTVEEQPLQLPEKEKTWVKTEEVEITKDKVAASPEPTLQVKVDPALKDKLTNVDVSVQVAQINDADSCVAALEPMDKTRKLVQREGGLWHAFERNEKLRPFSDTGFQIDSNTNKLFFALRYLCKTAKGVPLTGLAISVSRMIEDRGVEGARQHMIQLGNPKAVADEWVEYAQEAKRIADRNIPYEEVGRLVLQTKPLIDLYQELLARKVDDSNEQKFLSDAVTLLDVVKSRMSGESHLAMARTEDLQVPYEKFRNEM</sequence>
<dbReference type="AlphaFoldDB" id="M1YVW4"/>
<accession>M1YVW4</accession>
<reference evidence="2 3" key="1">
    <citation type="journal article" date="2013" name="Front. Microbiol.">
        <title>The genome of Nitrospina gracilis illuminates the metabolism and evolution of the major marine nitrite oxidizer.</title>
        <authorList>
            <person name="Luecker S."/>
            <person name="Nowka B."/>
            <person name="Rattei T."/>
            <person name="Spieck E."/>
            <person name="and Daims H."/>
        </authorList>
    </citation>
    <scope>NUCLEOTIDE SEQUENCE [LARGE SCALE GENOMIC DNA]</scope>
    <source>
        <strain evidence="2 3">3/211</strain>
    </source>
</reference>
<gene>
    <name evidence="2" type="ORF">NITGR_140004</name>
</gene>
<organism evidence="2 3">
    <name type="scientific">Nitrospina gracilis (strain 3/211)</name>
    <dbReference type="NCBI Taxonomy" id="1266370"/>
    <lineage>
        <taxon>Bacteria</taxon>
        <taxon>Pseudomonadati</taxon>
        <taxon>Nitrospinota/Tectimicrobiota group</taxon>
        <taxon>Nitrospinota</taxon>
        <taxon>Nitrospinia</taxon>
        <taxon>Nitrospinales</taxon>
        <taxon>Nitrospinaceae</taxon>
        <taxon>Nitrospina</taxon>
    </lineage>
</organism>
<keyword evidence="3" id="KW-1185">Reference proteome</keyword>
<evidence type="ECO:0000256" key="1">
    <source>
        <dbReference type="SAM" id="SignalP"/>
    </source>
</evidence>
<protein>
    <submittedName>
        <fullName evidence="2">Uncharacterized protein</fullName>
    </submittedName>
</protein>
<name>M1YVW4_NITG3</name>
<dbReference type="HOGENOM" id="CLU_1000502_0_0_0"/>
<dbReference type="InParanoid" id="M1YVW4"/>
<feature type="signal peptide" evidence="1">
    <location>
        <begin position="1"/>
        <end position="19"/>
    </location>
</feature>
<dbReference type="Proteomes" id="UP000011704">
    <property type="component" value="Unassembled WGS sequence"/>
</dbReference>
<feature type="chain" id="PRO_5004019755" evidence="1">
    <location>
        <begin position="20"/>
        <end position="278"/>
    </location>
</feature>
<evidence type="ECO:0000313" key="3">
    <source>
        <dbReference type="Proteomes" id="UP000011704"/>
    </source>
</evidence>
<evidence type="ECO:0000313" key="2">
    <source>
        <dbReference type="EMBL" id="CCQ89607.1"/>
    </source>
</evidence>